<sequence length="46" mass="5129">MTSKSFEEIVDRTGRTPKGIRKMAVKSDIVLPKTGPARVTKSKVKR</sequence>
<organism evidence="1 2">
    <name type="scientific">Bradyrhizobium lablabi</name>
    <dbReference type="NCBI Taxonomy" id="722472"/>
    <lineage>
        <taxon>Bacteria</taxon>
        <taxon>Pseudomonadati</taxon>
        <taxon>Pseudomonadota</taxon>
        <taxon>Alphaproteobacteria</taxon>
        <taxon>Hyphomicrobiales</taxon>
        <taxon>Nitrobacteraceae</taxon>
        <taxon>Bradyrhizobium</taxon>
    </lineage>
</organism>
<reference evidence="1 2" key="1">
    <citation type="submission" date="2016-10" db="EMBL/GenBank/DDBJ databases">
        <authorList>
            <person name="de Groot N.N."/>
        </authorList>
    </citation>
    <scope>NUCLEOTIDE SEQUENCE [LARGE SCALE GENOMIC DNA]</scope>
    <source>
        <strain evidence="1 2">GAS522</strain>
    </source>
</reference>
<dbReference type="Proteomes" id="UP000183208">
    <property type="component" value="Unassembled WGS sequence"/>
</dbReference>
<proteinExistence type="predicted"/>
<evidence type="ECO:0000313" key="1">
    <source>
        <dbReference type="EMBL" id="SEC47039.1"/>
    </source>
</evidence>
<accession>A0A1M6UH81</accession>
<evidence type="ECO:0000313" key="2">
    <source>
        <dbReference type="Proteomes" id="UP000183208"/>
    </source>
</evidence>
<protein>
    <submittedName>
        <fullName evidence="1">Uncharacterized protein</fullName>
    </submittedName>
</protein>
<gene>
    <name evidence="1" type="ORF">SAMN05444171_1490</name>
</gene>
<dbReference type="EMBL" id="FNTI01000001">
    <property type="protein sequence ID" value="SEC47039.1"/>
    <property type="molecule type" value="Genomic_DNA"/>
</dbReference>
<name>A0A1M6UH81_9BRAD</name>
<dbReference type="AlphaFoldDB" id="A0A1M6UH81"/>